<dbReference type="AlphaFoldDB" id="A0A1Y2ED22"/>
<sequence>MPVPGAMSIAHLGLVIGQFAVEEYSHSSMLQMKAFLLCRIVDDEVFAFLPAMVHFAEHAND</sequence>
<dbReference type="InParanoid" id="A0A1Y2ED22"/>
<evidence type="ECO:0000313" key="1">
    <source>
        <dbReference type="EMBL" id="ORY69471.1"/>
    </source>
</evidence>
<dbReference type="EMBL" id="MCFJ01000002">
    <property type="protein sequence ID" value="ORY69471.1"/>
    <property type="molecule type" value="Genomic_DNA"/>
</dbReference>
<organism evidence="1 2">
    <name type="scientific">Pseudomassariella vexata</name>
    <dbReference type="NCBI Taxonomy" id="1141098"/>
    <lineage>
        <taxon>Eukaryota</taxon>
        <taxon>Fungi</taxon>
        <taxon>Dikarya</taxon>
        <taxon>Ascomycota</taxon>
        <taxon>Pezizomycotina</taxon>
        <taxon>Sordariomycetes</taxon>
        <taxon>Xylariomycetidae</taxon>
        <taxon>Amphisphaeriales</taxon>
        <taxon>Pseudomassariaceae</taxon>
        <taxon>Pseudomassariella</taxon>
    </lineage>
</organism>
<dbReference type="GeneID" id="63775506"/>
<name>A0A1Y2ED22_9PEZI</name>
<evidence type="ECO:0000313" key="2">
    <source>
        <dbReference type="Proteomes" id="UP000193689"/>
    </source>
</evidence>
<comment type="caution">
    <text evidence="1">The sequence shown here is derived from an EMBL/GenBank/DDBJ whole genome shotgun (WGS) entry which is preliminary data.</text>
</comment>
<accession>A0A1Y2ED22</accession>
<proteinExistence type="predicted"/>
<dbReference type="RefSeq" id="XP_040719421.1">
    <property type="nucleotide sequence ID" value="XM_040859294.1"/>
</dbReference>
<reference evidence="1 2" key="1">
    <citation type="submission" date="2016-07" db="EMBL/GenBank/DDBJ databases">
        <title>Pervasive Adenine N6-methylation of Active Genes in Fungi.</title>
        <authorList>
            <consortium name="DOE Joint Genome Institute"/>
            <person name="Mondo S.J."/>
            <person name="Dannebaum R.O."/>
            <person name="Kuo R.C."/>
            <person name="Labutti K."/>
            <person name="Haridas S."/>
            <person name="Kuo A."/>
            <person name="Salamov A."/>
            <person name="Ahrendt S.R."/>
            <person name="Lipzen A."/>
            <person name="Sullivan W."/>
            <person name="Andreopoulos W.B."/>
            <person name="Clum A."/>
            <person name="Lindquist E."/>
            <person name="Daum C."/>
            <person name="Ramamoorthy G.K."/>
            <person name="Gryganskyi A."/>
            <person name="Culley D."/>
            <person name="Magnuson J.K."/>
            <person name="James T.Y."/>
            <person name="O'Malley M.A."/>
            <person name="Stajich J.E."/>
            <person name="Spatafora J.W."/>
            <person name="Visel A."/>
            <person name="Grigoriev I.V."/>
        </authorList>
    </citation>
    <scope>NUCLEOTIDE SEQUENCE [LARGE SCALE GENOMIC DNA]</scope>
    <source>
        <strain evidence="1 2">CBS 129021</strain>
    </source>
</reference>
<gene>
    <name evidence="1" type="ORF">BCR38DRAFT_419221</name>
</gene>
<keyword evidence="2" id="KW-1185">Reference proteome</keyword>
<protein>
    <submittedName>
        <fullName evidence="1">Uncharacterized protein</fullName>
    </submittedName>
</protein>
<dbReference type="Proteomes" id="UP000193689">
    <property type="component" value="Unassembled WGS sequence"/>
</dbReference>